<dbReference type="Gene3D" id="2.60.40.3330">
    <property type="match status" value="1"/>
</dbReference>
<organism evidence="2 3">
    <name type="scientific">Moorena producens (strain JHB)</name>
    <dbReference type="NCBI Taxonomy" id="1454205"/>
    <lineage>
        <taxon>Bacteria</taxon>
        <taxon>Bacillati</taxon>
        <taxon>Cyanobacteriota</taxon>
        <taxon>Cyanophyceae</taxon>
        <taxon>Coleofasciculales</taxon>
        <taxon>Coleofasciculaceae</taxon>
        <taxon>Moorena</taxon>
    </lineage>
</organism>
<dbReference type="Pfam" id="PF16483">
    <property type="entry name" value="Glyco_hydro_64"/>
    <property type="match status" value="1"/>
</dbReference>
<accession>A0A1D9FZ41</accession>
<evidence type="ECO:0000313" key="3">
    <source>
        <dbReference type="Proteomes" id="UP000176944"/>
    </source>
</evidence>
<dbReference type="Proteomes" id="UP000176944">
    <property type="component" value="Chromosome"/>
</dbReference>
<feature type="domain" description="GH64" evidence="1">
    <location>
        <begin position="116"/>
        <end position="341"/>
    </location>
</feature>
<reference evidence="3" key="1">
    <citation type="submission" date="2016-10" db="EMBL/GenBank/DDBJ databases">
        <title>Comparative genomics uncovers the prolific and rare metabolic potential of the cyanobacterial genus Moorea.</title>
        <authorList>
            <person name="Leao T."/>
            <person name="Castelao G."/>
            <person name="Korobeynikov A."/>
            <person name="Monroe E.A."/>
            <person name="Podell S."/>
            <person name="Glukhov E."/>
            <person name="Allen E."/>
            <person name="Gerwick W.H."/>
            <person name="Gerwick L."/>
        </authorList>
    </citation>
    <scope>NUCLEOTIDE SEQUENCE [LARGE SCALE GENOMIC DNA]</scope>
    <source>
        <strain evidence="3">JHB</strain>
    </source>
</reference>
<dbReference type="InterPro" id="IPR037176">
    <property type="entry name" value="Osmotin/thaumatin-like_sf"/>
</dbReference>
<dbReference type="EMBL" id="CP017708">
    <property type="protein sequence ID" value="AOY80603.1"/>
    <property type="molecule type" value="Genomic_DNA"/>
</dbReference>
<dbReference type="InterPro" id="IPR038479">
    <property type="entry name" value="Transthyretin-like_sf"/>
</dbReference>
<protein>
    <submittedName>
        <fullName evidence="2">Beta-1,3-glucanase family protein</fullName>
    </submittedName>
</protein>
<name>A0A1D9FZ41_MOOP1</name>
<evidence type="ECO:0000313" key="2">
    <source>
        <dbReference type="EMBL" id="AOY80603.1"/>
    </source>
</evidence>
<evidence type="ECO:0000259" key="1">
    <source>
        <dbReference type="Pfam" id="PF16483"/>
    </source>
</evidence>
<gene>
    <name evidence="2" type="ORF">BJP36_12405</name>
</gene>
<dbReference type="Gene3D" id="2.60.110.10">
    <property type="entry name" value="Thaumatin"/>
    <property type="match status" value="1"/>
</dbReference>
<proteinExistence type="predicted"/>
<dbReference type="InterPro" id="IPR032477">
    <property type="entry name" value="Glyco_hydro_64"/>
</dbReference>
<sequence length="552" mass="60471">MTNKTFHISGRIIGQKTRQGVAGLLVEAWDKDLIIDDLLGSTMTKADGTFQLSFDESYFRELFSDKQPDLYFKIYNQEELIKSTEDSVLWNVKEQESEVVIELEAVPPLENNPESKLTVTFINNSKVDNSAVYIGFVTGVSTVSIVNLKDSTPIKSVEDVDGAYPAKGNWYSLDQLPSGIGIKSFSGRIYVCYTKPWEVQRKGYEPAQAVNDPNLFLRYDKMELTFTGASADVANLTSIDYWSIPMSLNKLYEGKVVQTAKGLLPNVTTQEVYDALNKLTTPPVSGLDKTWPALVPGQWPDSPSDATFARIVGPSSYPPVEGIPVTPYDLFKDYLNYLLTKFGPDTIKGDGGVPNLGNGVIAHIVGDFAGVGPNVPSKGPQSKQTYTLEAIIDQDLNITLTGTVSGVTGNTTMLYKNVDLLNPSGIYGGNTPYCLNGASKLTYPLNDVYGWIGGDLFSGLNIGAVGSTAKSSEGIVGGLNSQLWFKLPISSFFANMQPNYQYYNQWAAALSKLSEAYNFPYSDRFAHVFVSLNPKDVDTLEIVLEDATVKMD</sequence>
<dbReference type="AlphaFoldDB" id="A0A1D9FZ41"/>